<dbReference type="EMBL" id="CAJNYD010003909">
    <property type="protein sequence ID" value="CAF3551626.1"/>
    <property type="molecule type" value="Genomic_DNA"/>
</dbReference>
<dbReference type="Proteomes" id="UP000663825">
    <property type="component" value="Unassembled WGS sequence"/>
</dbReference>
<evidence type="ECO:0000256" key="1">
    <source>
        <dbReference type="SAM" id="MobiDB-lite"/>
    </source>
</evidence>
<gene>
    <name evidence="3" type="ORF">GRG538_LOCUS12806</name>
    <name evidence="4" type="ORF">LUA448_LOCUS27990</name>
    <name evidence="2" type="ORF">TIS948_LOCUS25985</name>
</gene>
<evidence type="ECO:0000313" key="5">
    <source>
        <dbReference type="Proteomes" id="UP000663872"/>
    </source>
</evidence>
<dbReference type="Proteomes" id="UP000663833">
    <property type="component" value="Unassembled WGS sequence"/>
</dbReference>
<evidence type="ECO:0000313" key="2">
    <source>
        <dbReference type="EMBL" id="CAF3381407.1"/>
    </source>
</evidence>
<dbReference type="OrthoDB" id="10022626at2759"/>
<proteinExistence type="predicted"/>
<comment type="caution">
    <text evidence="3">The sequence shown here is derived from an EMBL/GenBank/DDBJ whole genome shotgun (WGS) entry which is preliminary data.</text>
</comment>
<protein>
    <submittedName>
        <fullName evidence="3">Uncharacterized protein</fullName>
    </submittedName>
</protein>
<name>A0A818CS77_9BILA</name>
<dbReference type="AlphaFoldDB" id="A0A818CS77"/>
<dbReference type="EMBL" id="CAJNXB010004553">
    <property type="protein sequence ID" value="CAF3381407.1"/>
    <property type="molecule type" value="Genomic_DNA"/>
</dbReference>
<reference evidence="3" key="1">
    <citation type="submission" date="2021-02" db="EMBL/GenBank/DDBJ databases">
        <authorList>
            <person name="Nowell W R."/>
        </authorList>
    </citation>
    <scope>NUCLEOTIDE SEQUENCE</scope>
</reference>
<sequence length="123" mass="14057">MSNQSVNDEDQQELKRKQRHLPSELLTKIYYPDTLYPDNYTFFTDRESSQARSSYTDADANDQNSTTDSLRPSTFPIAIPSQTTVEIETPGNQRKHTVSVSCGLKKNVFFVKPQCYNTQSHTS</sequence>
<dbReference type="Proteomes" id="UP000663872">
    <property type="component" value="Unassembled WGS sequence"/>
</dbReference>
<evidence type="ECO:0000313" key="3">
    <source>
        <dbReference type="EMBL" id="CAF3432734.1"/>
    </source>
</evidence>
<evidence type="ECO:0000313" key="4">
    <source>
        <dbReference type="EMBL" id="CAF3551626.1"/>
    </source>
</evidence>
<feature type="region of interest" description="Disordered" evidence="1">
    <location>
        <begin position="1"/>
        <end position="22"/>
    </location>
</feature>
<organism evidence="3 5">
    <name type="scientific">Rotaria socialis</name>
    <dbReference type="NCBI Taxonomy" id="392032"/>
    <lineage>
        <taxon>Eukaryota</taxon>
        <taxon>Metazoa</taxon>
        <taxon>Spiralia</taxon>
        <taxon>Gnathifera</taxon>
        <taxon>Rotifera</taxon>
        <taxon>Eurotatoria</taxon>
        <taxon>Bdelloidea</taxon>
        <taxon>Philodinida</taxon>
        <taxon>Philodinidae</taxon>
        <taxon>Rotaria</taxon>
    </lineage>
</organism>
<dbReference type="EMBL" id="CAJNYT010001837">
    <property type="protein sequence ID" value="CAF3432734.1"/>
    <property type="molecule type" value="Genomic_DNA"/>
</dbReference>
<accession>A0A818CS77</accession>
<feature type="region of interest" description="Disordered" evidence="1">
    <location>
        <begin position="46"/>
        <end position="75"/>
    </location>
</feature>
<feature type="compositionally biased region" description="Polar residues" evidence="1">
    <location>
        <begin position="50"/>
        <end position="72"/>
    </location>
</feature>